<evidence type="ECO:0000313" key="3">
    <source>
        <dbReference type="Proteomes" id="UP001596135"/>
    </source>
</evidence>
<dbReference type="InterPro" id="IPR036390">
    <property type="entry name" value="WH_DNA-bd_sf"/>
</dbReference>
<protein>
    <submittedName>
        <fullName evidence="2">Helix-turn-helix domain-containing protein</fullName>
    </submittedName>
</protein>
<dbReference type="CDD" id="cd00090">
    <property type="entry name" value="HTH_ARSR"/>
    <property type="match status" value="1"/>
</dbReference>
<dbReference type="InterPro" id="IPR011991">
    <property type="entry name" value="ArsR-like_HTH"/>
</dbReference>
<keyword evidence="3" id="KW-1185">Reference proteome</keyword>
<dbReference type="Proteomes" id="UP001596135">
    <property type="component" value="Unassembled WGS sequence"/>
</dbReference>
<dbReference type="EMBL" id="JBHSRJ010000009">
    <property type="protein sequence ID" value="MFC6045721.1"/>
    <property type="molecule type" value="Genomic_DNA"/>
</dbReference>
<dbReference type="Gene3D" id="1.10.10.10">
    <property type="entry name" value="Winged helix-like DNA-binding domain superfamily/Winged helix DNA-binding domain"/>
    <property type="match status" value="1"/>
</dbReference>
<feature type="compositionally biased region" description="Basic and acidic residues" evidence="1">
    <location>
        <begin position="131"/>
        <end position="149"/>
    </location>
</feature>
<name>A0ABW1LP45_9ACTN</name>
<organism evidence="2 3">
    <name type="scientific">Nocardioides hankookensis</name>
    <dbReference type="NCBI Taxonomy" id="443157"/>
    <lineage>
        <taxon>Bacteria</taxon>
        <taxon>Bacillati</taxon>
        <taxon>Actinomycetota</taxon>
        <taxon>Actinomycetes</taxon>
        <taxon>Propionibacteriales</taxon>
        <taxon>Nocardioidaceae</taxon>
        <taxon>Nocardioides</taxon>
    </lineage>
</organism>
<dbReference type="SUPFAM" id="SSF46785">
    <property type="entry name" value="Winged helix' DNA-binding domain"/>
    <property type="match status" value="1"/>
</dbReference>
<proteinExistence type="predicted"/>
<gene>
    <name evidence="2" type="ORF">ACFPYL_21745</name>
</gene>
<sequence length="244" mass="26583">MSIEAMTWALGADVGDAARKLVLVGQANHAHKDGTTSWASKETLAEYVNCDPRTIQRHLKRLRAEGWIRPGDQASVAHIRADRRPVVYDLAMSETVRLEWKAAYLAEQERGVNLSPRPAVTGSQPVSPSDGHGETHGETPRTSRGDKALSPEPSRTQEPPPNPPLSGGRSCSRHKTAPGDCCRACGTTPRQIETDRQRLLAQSRRAQEQAAAAAERERAAAAVPLPADLKAQTRDQIRANRRTA</sequence>
<feature type="compositionally biased region" description="Low complexity" evidence="1">
    <location>
        <begin position="199"/>
        <end position="213"/>
    </location>
</feature>
<dbReference type="InterPro" id="IPR036388">
    <property type="entry name" value="WH-like_DNA-bd_sf"/>
</dbReference>
<feature type="region of interest" description="Disordered" evidence="1">
    <location>
        <begin position="114"/>
        <end position="244"/>
    </location>
</feature>
<evidence type="ECO:0000313" key="2">
    <source>
        <dbReference type="EMBL" id="MFC6045721.1"/>
    </source>
</evidence>
<evidence type="ECO:0000256" key="1">
    <source>
        <dbReference type="SAM" id="MobiDB-lite"/>
    </source>
</evidence>
<dbReference type="RefSeq" id="WP_379159434.1">
    <property type="nucleotide sequence ID" value="NZ_JBHSRJ010000009.1"/>
</dbReference>
<reference evidence="3" key="1">
    <citation type="journal article" date="2019" name="Int. J. Syst. Evol. Microbiol.">
        <title>The Global Catalogue of Microorganisms (GCM) 10K type strain sequencing project: providing services to taxonomists for standard genome sequencing and annotation.</title>
        <authorList>
            <consortium name="The Broad Institute Genomics Platform"/>
            <consortium name="The Broad Institute Genome Sequencing Center for Infectious Disease"/>
            <person name="Wu L."/>
            <person name="Ma J."/>
        </authorList>
    </citation>
    <scope>NUCLEOTIDE SEQUENCE [LARGE SCALE GENOMIC DNA]</scope>
    <source>
        <strain evidence="3">CCUG 54522</strain>
    </source>
</reference>
<accession>A0ABW1LP45</accession>
<dbReference type="Pfam" id="PF13730">
    <property type="entry name" value="HTH_36"/>
    <property type="match status" value="1"/>
</dbReference>
<comment type="caution">
    <text evidence="2">The sequence shown here is derived from an EMBL/GenBank/DDBJ whole genome shotgun (WGS) entry which is preliminary data.</text>
</comment>